<evidence type="ECO:0000256" key="1">
    <source>
        <dbReference type="ARBA" id="ARBA00022722"/>
    </source>
</evidence>
<dbReference type="GO" id="GO:0005524">
    <property type="term" value="F:ATP binding"/>
    <property type="evidence" value="ECO:0007669"/>
    <property type="project" value="UniProtKB-UniRule"/>
</dbReference>
<evidence type="ECO:0000256" key="14">
    <source>
        <dbReference type="PROSITE-ProRule" id="PRU00560"/>
    </source>
</evidence>
<dbReference type="RefSeq" id="WP_054873778.1">
    <property type="nucleotide sequence ID" value="NZ_LKET01000021.1"/>
</dbReference>
<dbReference type="PANTHER" id="PTHR11070:SF48">
    <property type="entry name" value="ATP-DEPENDENT HELICASE_NUCLEASE SUBUNIT A"/>
    <property type="match status" value="1"/>
</dbReference>
<dbReference type="FunFam" id="3.40.50.300:FF:001236">
    <property type="entry name" value="ATP-dependent helicase/nuclease subunit A"/>
    <property type="match status" value="1"/>
</dbReference>
<comment type="catalytic activity">
    <reaction evidence="11 13">
        <text>Couples ATP hydrolysis with the unwinding of duplex DNA by translocating in the 3'-5' direction.</text>
        <dbReference type="EC" id="5.6.2.4"/>
    </reaction>
</comment>
<feature type="domain" description="UvrD-like helicase ATP-binding" evidence="16">
    <location>
        <begin position="4"/>
        <end position="475"/>
    </location>
</feature>
<evidence type="ECO:0000256" key="10">
    <source>
        <dbReference type="ARBA" id="ARBA00023235"/>
    </source>
</evidence>
<comment type="subunit">
    <text evidence="13">Heterodimer of AddA and AddB/RexB.</text>
</comment>
<keyword evidence="5 13" id="KW-0347">Helicase</keyword>
<evidence type="ECO:0000256" key="9">
    <source>
        <dbReference type="ARBA" id="ARBA00023204"/>
    </source>
</evidence>
<name>A0A0P9AJ07_9CLOT</name>
<dbReference type="PATRIC" id="fig|36849.3.peg.709"/>
<dbReference type="EMBL" id="LKET01000021">
    <property type="protein sequence ID" value="KPU45427.1"/>
    <property type="molecule type" value="Genomic_DNA"/>
</dbReference>
<dbReference type="InterPro" id="IPR011335">
    <property type="entry name" value="Restrct_endonuc-II-like"/>
</dbReference>
<dbReference type="Proteomes" id="UP000050326">
    <property type="component" value="Unassembled WGS sequence"/>
</dbReference>
<comment type="similarity">
    <text evidence="13">Belongs to the helicase family. AddA subfamily.</text>
</comment>
<proteinExistence type="inferred from homology"/>
<dbReference type="InterPro" id="IPR000212">
    <property type="entry name" value="DNA_helicase_UvrD/REP"/>
</dbReference>
<keyword evidence="7 13" id="KW-0067">ATP-binding</keyword>
<evidence type="ECO:0000313" key="18">
    <source>
        <dbReference type="EMBL" id="KPU45427.1"/>
    </source>
</evidence>
<dbReference type="PROSITE" id="PS51217">
    <property type="entry name" value="UVRD_HELICASE_CTER"/>
    <property type="match status" value="1"/>
</dbReference>
<gene>
    <name evidence="13 18" type="primary">addA</name>
    <name evidence="18" type="ORF">OXPF_06600</name>
</gene>
<dbReference type="InterPro" id="IPR014017">
    <property type="entry name" value="DNA_helicase_UvrD-like_C"/>
</dbReference>
<dbReference type="Gene3D" id="1.10.274.50">
    <property type="match status" value="1"/>
</dbReference>
<dbReference type="Gene3D" id="3.90.320.10">
    <property type="match status" value="1"/>
</dbReference>
<evidence type="ECO:0000313" key="19">
    <source>
        <dbReference type="Proteomes" id="UP000050326"/>
    </source>
</evidence>
<keyword evidence="8 13" id="KW-0238">DNA-binding</keyword>
<dbReference type="GO" id="GO:0000724">
    <property type="term" value="P:double-strand break repair via homologous recombination"/>
    <property type="evidence" value="ECO:0007669"/>
    <property type="project" value="UniProtKB-UniRule"/>
</dbReference>
<dbReference type="InterPro" id="IPR014016">
    <property type="entry name" value="UvrD-like_ATP-bd"/>
</dbReference>
<dbReference type="InterPro" id="IPR011604">
    <property type="entry name" value="PDDEXK-like_dom_sf"/>
</dbReference>
<evidence type="ECO:0000256" key="11">
    <source>
        <dbReference type="ARBA" id="ARBA00034617"/>
    </source>
</evidence>
<keyword evidence="10 13" id="KW-0413">Isomerase</keyword>
<dbReference type="GO" id="GO:0003690">
    <property type="term" value="F:double-stranded DNA binding"/>
    <property type="evidence" value="ECO:0007669"/>
    <property type="project" value="UniProtKB-UniRule"/>
</dbReference>
<dbReference type="GO" id="GO:0043138">
    <property type="term" value="F:3'-5' DNA helicase activity"/>
    <property type="evidence" value="ECO:0007669"/>
    <property type="project" value="UniProtKB-UniRule"/>
</dbReference>
<comment type="catalytic activity">
    <reaction evidence="12 13">
        <text>ATP + H2O = ADP + phosphate + H(+)</text>
        <dbReference type="Rhea" id="RHEA:13065"/>
        <dbReference type="ChEBI" id="CHEBI:15377"/>
        <dbReference type="ChEBI" id="CHEBI:15378"/>
        <dbReference type="ChEBI" id="CHEBI:30616"/>
        <dbReference type="ChEBI" id="CHEBI:43474"/>
        <dbReference type="ChEBI" id="CHEBI:456216"/>
        <dbReference type="EC" id="5.6.2.4"/>
    </reaction>
</comment>
<evidence type="ECO:0000256" key="7">
    <source>
        <dbReference type="ARBA" id="ARBA00022840"/>
    </source>
</evidence>
<evidence type="ECO:0000256" key="2">
    <source>
        <dbReference type="ARBA" id="ARBA00022741"/>
    </source>
</evidence>
<dbReference type="SUPFAM" id="SSF52540">
    <property type="entry name" value="P-loop containing nucleoside triphosphate hydrolases"/>
    <property type="match status" value="1"/>
</dbReference>
<reference evidence="18 19" key="1">
    <citation type="submission" date="2015-09" db="EMBL/GenBank/DDBJ databases">
        <title>Genome sequence of Oxobacter pfennigii DSM 3222.</title>
        <authorList>
            <person name="Poehlein A."/>
            <person name="Bengelsdorf F.R."/>
            <person name="Schiel-Bengelsdorf B."/>
            <person name="Duerre P."/>
            <person name="Daniel R."/>
        </authorList>
    </citation>
    <scope>NUCLEOTIDE SEQUENCE [LARGE SCALE GENOMIC DNA]</scope>
    <source>
        <strain evidence="18 19">DSM 3222</strain>
    </source>
</reference>
<keyword evidence="3 13" id="KW-0227">DNA damage</keyword>
<comment type="cofactor">
    <cofactor evidence="13">
        <name>Mg(2+)</name>
        <dbReference type="ChEBI" id="CHEBI:18420"/>
    </cofactor>
</comment>
<evidence type="ECO:0000256" key="15">
    <source>
        <dbReference type="SAM" id="Coils"/>
    </source>
</evidence>
<feature type="coiled-coil region" evidence="15">
    <location>
        <begin position="290"/>
        <end position="329"/>
    </location>
</feature>
<evidence type="ECO:0000256" key="4">
    <source>
        <dbReference type="ARBA" id="ARBA00022801"/>
    </source>
</evidence>
<evidence type="ECO:0000256" key="12">
    <source>
        <dbReference type="ARBA" id="ARBA00048988"/>
    </source>
</evidence>
<keyword evidence="6 13" id="KW-0269">Exonuclease</keyword>
<dbReference type="InterPro" id="IPR014152">
    <property type="entry name" value="AddA"/>
</dbReference>
<accession>A0A0P9AJ07</accession>
<evidence type="ECO:0000256" key="6">
    <source>
        <dbReference type="ARBA" id="ARBA00022839"/>
    </source>
</evidence>
<comment type="function">
    <text evidence="13">The heterodimer acts as both an ATP-dependent DNA helicase and an ATP-dependent, dual-direction single-stranded exonuclease. Recognizes the chi site generating a DNA molecule suitable for the initiation of homologous recombination. The AddA nuclease domain is required for chi fragment generation; this subunit has the helicase and 3' -&gt; 5' nuclease activities.</text>
</comment>
<feature type="domain" description="UvrD-like helicase C-terminal" evidence="17">
    <location>
        <begin position="517"/>
        <end position="812"/>
    </location>
</feature>
<dbReference type="AlphaFoldDB" id="A0A0P9AJ07"/>
<dbReference type="OrthoDB" id="9810135at2"/>
<dbReference type="Pfam" id="PF12705">
    <property type="entry name" value="PDDEXK_1"/>
    <property type="match status" value="1"/>
</dbReference>
<evidence type="ECO:0000259" key="16">
    <source>
        <dbReference type="PROSITE" id="PS51198"/>
    </source>
</evidence>
<keyword evidence="9 13" id="KW-0234">DNA repair</keyword>
<dbReference type="EC" id="5.6.2.4" evidence="13"/>
<dbReference type="Gene3D" id="3.40.50.300">
    <property type="entry name" value="P-loop containing nucleotide triphosphate hydrolases"/>
    <property type="match status" value="4"/>
</dbReference>
<dbReference type="HAMAP" id="MF_01451">
    <property type="entry name" value="AddA"/>
    <property type="match status" value="1"/>
</dbReference>
<dbReference type="GO" id="GO:0005829">
    <property type="term" value="C:cytosol"/>
    <property type="evidence" value="ECO:0007669"/>
    <property type="project" value="TreeGrafter"/>
</dbReference>
<protein>
    <recommendedName>
        <fullName evidence="13">ATP-dependent helicase/nuclease subunit A</fullName>
        <ecNumber evidence="13">3.1.-.-</ecNumber>
        <ecNumber evidence="13">5.6.2.4</ecNumber>
    </recommendedName>
    <alternativeName>
        <fullName evidence="13">ATP-dependent helicase/nuclease AddA</fullName>
    </alternativeName>
    <alternativeName>
        <fullName evidence="13">DNA 3'-5' helicase AddA</fullName>
    </alternativeName>
</protein>
<dbReference type="InterPro" id="IPR038726">
    <property type="entry name" value="PDDEXK_AddAB-type"/>
</dbReference>
<evidence type="ECO:0000256" key="5">
    <source>
        <dbReference type="ARBA" id="ARBA00022806"/>
    </source>
</evidence>
<evidence type="ECO:0000256" key="8">
    <source>
        <dbReference type="ARBA" id="ARBA00023125"/>
    </source>
</evidence>
<organism evidence="18 19">
    <name type="scientific">Oxobacter pfennigii</name>
    <dbReference type="NCBI Taxonomy" id="36849"/>
    <lineage>
        <taxon>Bacteria</taxon>
        <taxon>Bacillati</taxon>
        <taxon>Bacillota</taxon>
        <taxon>Clostridia</taxon>
        <taxon>Eubacteriales</taxon>
        <taxon>Clostridiaceae</taxon>
        <taxon>Oxobacter</taxon>
    </lineage>
</organism>
<dbReference type="STRING" id="36849.OXPF_06600"/>
<dbReference type="Pfam" id="PF00580">
    <property type="entry name" value="UvrD-helicase"/>
    <property type="match status" value="1"/>
</dbReference>
<dbReference type="GO" id="GO:0033202">
    <property type="term" value="C:DNA helicase complex"/>
    <property type="evidence" value="ECO:0007669"/>
    <property type="project" value="TreeGrafter"/>
</dbReference>
<evidence type="ECO:0000259" key="17">
    <source>
        <dbReference type="PROSITE" id="PS51217"/>
    </source>
</evidence>
<keyword evidence="19" id="KW-1185">Reference proteome</keyword>
<sequence length="1241" mass="143313">MSSAKWTLEQKKAIEARNSNLLIAAAAGAGKTAVLVERIIQRIMDADNPVDIDKLLVVTFTNAAASEMRERIGNAISGVLEKQPDSQKLQRQMALLSRAHITTIHSFCLEVIRSNFHMLDLDPAFKIADETESVLLKQEAMEEVFDERYEEGLNEGFLNLVDSFGGNKSDNSLKEMVLKLYGFSQAMPYPEEWLYEVAERFDVDGDFDFDSSIWADILREDIKIELSGIISNMKKAADMLDGASGLENYYEHILNEYRALQEIENKSSGSWDELRDIINSFEFERLPRVKKEADKEVQEIAKDLRDSVKEALRKSRDVLKLTLDEIKEQMKKMHPDMKALVNTVVLFSQRYNLKKREKGVIDFNDIEHYCIQILTQREGKIVTPSKAAVRYRDEFEEILIDEYQDSNMVQELILTNISKVPVGQYNIFMVGDVKQSIYRFRQAKPELFLHKYNTYSDDDNGKKRRILLYKNFRSRKEVIGGVNYVFKGLMSKTIGELEYTDDEKLNPGADYPEIEDEEALCGGPIELHIIESDKVEEEEEENEDEEVVEVDEEQEDIDSVRLEAMMVAERINNLLYRNGQKSFKVYDKNINGYRPVEYRDIVILMRATSSFAPIFTEELLNAGIPVFADTGSGYFDTDEIQTVLSLLMIIDNPMQDVPLISVLRSPIAPFSPEELLDTRMAAANKTFYEAIKEKTKAEDDLGKKCREFLEFLEKLRDKAVNMPISEFIWFLYNETGYYAYASAMPGGIQRQGNLRILFERAREYESTSLKGLFNFINFIKKLQKSSGDMGSAKILGENENVVRIMSIHKSKGLEFPVTILSGLGRKFNMRDLNSPVLFHHELGLGPDFVDNKMRYRYQTIIKQALKKKIRFESLSEEMRILYVALTRAREKLILTGTVNNVDKLCGYCGKAADGLGIKIPEYHVINSKNFLHWIFPVILKHRSLNELREAANLMDMPMEAIIDDPSLWEVKFHKMKDILSCRNEKVEEETAVMDEAEEEEETSPLAHEVVRRLNWVYGYSYASKLPAKLSVTELKKRMGTNIDDEYTQSIFEEPINKTPSFMKEKSDLSASERGTVMHSIMQHMDLGKILKTQDVEALIKELVDSELLTEVQAKTVNIKKVIEFFESPIGKRLNFAKNVRREMPFYMEIDSTEVFKGLPYDKYKDEKILLQGIIDCYFEEEDGLVLLDYKTDYVNDDNLELIKQKYKSQIEYYKNALEQMTGKKVKEKYIYLFYNGQVLKY</sequence>
<dbReference type="InterPro" id="IPR027417">
    <property type="entry name" value="P-loop_NTPase"/>
</dbReference>
<dbReference type="PROSITE" id="PS51198">
    <property type="entry name" value="UVRD_HELICASE_ATP_BIND"/>
    <property type="match status" value="1"/>
</dbReference>
<dbReference type="PANTHER" id="PTHR11070">
    <property type="entry name" value="UVRD / RECB / PCRA DNA HELICASE FAMILY MEMBER"/>
    <property type="match status" value="1"/>
</dbReference>
<dbReference type="EC" id="3.1.-.-" evidence="13"/>
<keyword evidence="15" id="KW-0175">Coiled coil</keyword>
<keyword evidence="2 13" id="KW-0547">Nucleotide-binding</keyword>
<comment type="caution">
    <text evidence="18">The sequence shown here is derived from an EMBL/GenBank/DDBJ whole genome shotgun (WGS) entry which is preliminary data.</text>
</comment>
<evidence type="ECO:0000256" key="3">
    <source>
        <dbReference type="ARBA" id="ARBA00022763"/>
    </source>
</evidence>
<feature type="binding site" evidence="14">
    <location>
        <begin position="25"/>
        <end position="32"/>
    </location>
    <ligand>
        <name>ATP</name>
        <dbReference type="ChEBI" id="CHEBI:30616"/>
    </ligand>
</feature>
<keyword evidence="4 13" id="KW-0378">Hydrolase</keyword>
<dbReference type="NCBIfam" id="TIGR02785">
    <property type="entry name" value="addA_Gpos"/>
    <property type="match status" value="1"/>
</dbReference>
<dbReference type="Pfam" id="PF13361">
    <property type="entry name" value="UvrD_C"/>
    <property type="match status" value="1"/>
</dbReference>
<keyword evidence="1 13" id="KW-0540">Nuclease</keyword>
<dbReference type="GO" id="GO:0016887">
    <property type="term" value="F:ATP hydrolysis activity"/>
    <property type="evidence" value="ECO:0007669"/>
    <property type="project" value="RHEA"/>
</dbReference>
<evidence type="ECO:0000256" key="13">
    <source>
        <dbReference type="HAMAP-Rule" id="MF_01451"/>
    </source>
</evidence>
<dbReference type="SUPFAM" id="SSF52980">
    <property type="entry name" value="Restriction endonuclease-like"/>
    <property type="match status" value="1"/>
</dbReference>
<dbReference type="GO" id="GO:0008408">
    <property type="term" value="F:3'-5' exonuclease activity"/>
    <property type="evidence" value="ECO:0007669"/>
    <property type="project" value="UniProtKB-UniRule"/>
</dbReference>